<dbReference type="Proteomes" id="UP000790787">
    <property type="component" value="Chromosome 14"/>
</dbReference>
<proteinExistence type="predicted"/>
<sequence>MEKWKSDVIAYIIGEVPGYNTMERYAGLNWANIVEPELYLHEEGYYIIKFQNEANMNEIYYSGPCTINNRPIILKPWTPDFDFNEEFPTEIPLWVQFPKLPMNCWGHDSLSTMASAIRTLIYADECTANKTRVSFARMLIEVNITKELPLELMVMDSNSRKFTQQGGYDCKHEYCQKCLVVRHKCGIEQRPKNHQEK</sequence>
<protein>
    <submittedName>
        <fullName evidence="2">Uncharacterized protein LOC142169194</fullName>
    </submittedName>
</protein>
<dbReference type="RefSeq" id="XP_075086530.1">
    <property type="nucleotide sequence ID" value="XM_075230429.1"/>
</dbReference>
<gene>
    <name evidence="2" type="primary">LOC142169194</name>
</gene>
<evidence type="ECO:0000313" key="2">
    <source>
        <dbReference type="RefSeq" id="XP_075086530.1"/>
    </source>
</evidence>
<evidence type="ECO:0000313" key="1">
    <source>
        <dbReference type="Proteomes" id="UP000790787"/>
    </source>
</evidence>
<name>A0AC58SNH6_TOBAC</name>
<reference evidence="1" key="1">
    <citation type="journal article" date="2014" name="Nat. Commun.">
        <title>The tobacco genome sequence and its comparison with those of tomato and potato.</title>
        <authorList>
            <person name="Sierro N."/>
            <person name="Battey J.N."/>
            <person name="Ouadi S."/>
            <person name="Bakaher N."/>
            <person name="Bovet L."/>
            <person name="Willig A."/>
            <person name="Goepfert S."/>
            <person name="Peitsch M.C."/>
            <person name="Ivanov N.V."/>
        </authorList>
    </citation>
    <scope>NUCLEOTIDE SEQUENCE [LARGE SCALE GENOMIC DNA]</scope>
</reference>
<organism evidence="1 2">
    <name type="scientific">Nicotiana tabacum</name>
    <name type="common">Common tobacco</name>
    <dbReference type="NCBI Taxonomy" id="4097"/>
    <lineage>
        <taxon>Eukaryota</taxon>
        <taxon>Viridiplantae</taxon>
        <taxon>Streptophyta</taxon>
        <taxon>Embryophyta</taxon>
        <taxon>Tracheophyta</taxon>
        <taxon>Spermatophyta</taxon>
        <taxon>Magnoliopsida</taxon>
        <taxon>eudicotyledons</taxon>
        <taxon>Gunneridae</taxon>
        <taxon>Pentapetalae</taxon>
        <taxon>asterids</taxon>
        <taxon>lamiids</taxon>
        <taxon>Solanales</taxon>
        <taxon>Solanaceae</taxon>
        <taxon>Nicotianoideae</taxon>
        <taxon>Nicotianeae</taxon>
        <taxon>Nicotiana</taxon>
    </lineage>
</organism>
<reference evidence="2" key="2">
    <citation type="submission" date="2025-08" db="UniProtKB">
        <authorList>
            <consortium name="RefSeq"/>
        </authorList>
    </citation>
    <scope>IDENTIFICATION</scope>
    <source>
        <tissue evidence="2">Leaf</tissue>
    </source>
</reference>
<accession>A0AC58SNH6</accession>
<keyword evidence="1" id="KW-1185">Reference proteome</keyword>